<dbReference type="SUPFAM" id="SSF52113">
    <property type="entry name" value="BRCT domain"/>
    <property type="match status" value="1"/>
</dbReference>
<gene>
    <name evidence="2" type="ordered locus">Sde_3865</name>
</gene>
<dbReference type="GO" id="GO:0016874">
    <property type="term" value="F:ligase activity"/>
    <property type="evidence" value="ECO:0007669"/>
    <property type="project" value="UniProtKB-KW"/>
</dbReference>
<name>Q21DV9_SACD2</name>
<protein>
    <submittedName>
        <fullName evidence="2">NAD-dependent DNA ligase (Contains BRCT domain type II)</fullName>
    </submittedName>
</protein>
<dbReference type="Proteomes" id="UP000001947">
    <property type="component" value="Chromosome"/>
</dbReference>
<dbReference type="OrthoDB" id="5451971at2"/>
<evidence type="ECO:0000313" key="2">
    <source>
        <dbReference type="EMBL" id="ABD83120.1"/>
    </source>
</evidence>
<dbReference type="STRING" id="203122.Sde_3865"/>
<reference evidence="2 3" key="1">
    <citation type="journal article" date="2008" name="PLoS Genet.">
        <title>Complete genome sequence of the complex carbohydrate-degrading marine bacterium, Saccharophagus degradans strain 2-40 T.</title>
        <authorList>
            <person name="Weiner R.M."/>
            <person name="Taylor L.E.II."/>
            <person name="Henrissat B."/>
            <person name="Hauser L."/>
            <person name="Land M."/>
            <person name="Coutinho P.M."/>
            <person name="Rancurel C."/>
            <person name="Saunders E.H."/>
            <person name="Longmire A.G."/>
            <person name="Zhang H."/>
            <person name="Bayer E.A."/>
            <person name="Gilbert H.J."/>
            <person name="Larimer F."/>
            <person name="Zhulin I.B."/>
            <person name="Ekborg N.A."/>
            <person name="Lamed R."/>
            <person name="Richardson P.M."/>
            <person name="Borovok I."/>
            <person name="Hutcheson S."/>
        </authorList>
    </citation>
    <scope>NUCLEOTIDE SEQUENCE [LARGE SCALE GENOMIC DNA]</scope>
    <source>
        <strain evidence="3">2-40 / ATCC 43961 / DSM 17024</strain>
    </source>
</reference>
<evidence type="ECO:0000259" key="1">
    <source>
        <dbReference type="PROSITE" id="PS50172"/>
    </source>
</evidence>
<dbReference type="PROSITE" id="PS50172">
    <property type="entry name" value="BRCT"/>
    <property type="match status" value="1"/>
</dbReference>
<dbReference type="AlphaFoldDB" id="Q21DV9"/>
<dbReference type="InterPro" id="IPR001357">
    <property type="entry name" value="BRCT_dom"/>
</dbReference>
<evidence type="ECO:0000313" key="3">
    <source>
        <dbReference type="Proteomes" id="UP000001947"/>
    </source>
</evidence>
<proteinExistence type="predicted"/>
<dbReference type="KEGG" id="sde:Sde_3865"/>
<organism evidence="2 3">
    <name type="scientific">Saccharophagus degradans (strain 2-40 / ATCC 43961 / DSM 17024)</name>
    <dbReference type="NCBI Taxonomy" id="203122"/>
    <lineage>
        <taxon>Bacteria</taxon>
        <taxon>Pseudomonadati</taxon>
        <taxon>Pseudomonadota</taxon>
        <taxon>Gammaproteobacteria</taxon>
        <taxon>Cellvibrionales</taxon>
        <taxon>Cellvibrionaceae</taxon>
        <taxon>Saccharophagus</taxon>
    </lineage>
</organism>
<dbReference type="InterPro" id="IPR036420">
    <property type="entry name" value="BRCT_dom_sf"/>
</dbReference>
<accession>Q21DV9</accession>
<dbReference type="Pfam" id="PF00533">
    <property type="entry name" value="BRCT"/>
    <property type="match status" value="1"/>
</dbReference>
<dbReference type="CDD" id="cd17748">
    <property type="entry name" value="BRCT_DNA_ligase_like"/>
    <property type="match status" value="1"/>
</dbReference>
<dbReference type="GeneID" id="98615464"/>
<keyword evidence="3" id="KW-1185">Reference proteome</keyword>
<dbReference type="EMBL" id="CP000282">
    <property type="protein sequence ID" value="ABD83120.1"/>
    <property type="molecule type" value="Genomic_DNA"/>
</dbReference>
<dbReference type="HOGENOM" id="CLU_107477_0_0_6"/>
<dbReference type="eggNOG" id="COG0272">
    <property type="taxonomic scope" value="Bacteria"/>
</dbReference>
<dbReference type="RefSeq" id="WP_011470335.1">
    <property type="nucleotide sequence ID" value="NC_007912.1"/>
</dbReference>
<sequence>MDIFTRFNRNKIADRQLDTLIGLSKGIAADGNVNQAEAEFLQSWLVQNGQSEHPVILNLLSKVSEALADGVLDEEESRELLTILRTISGESSEIGEVAKTSALPLCSPAPKLEFAGKSYLFTGTCAYGNRKQCQAAIETLGGVVASSVTKKLDVLVLGTYVTESWAHETFGRKIEKAMAYRESGLPIAIVSEQHWVNEAGV</sequence>
<feature type="domain" description="BRCT" evidence="1">
    <location>
        <begin position="114"/>
        <end position="201"/>
    </location>
</feature>
<keyword evidence="2" id="KW-0436">Ligase</keyword>
<dbReference type="Gene3D" id="3.40.50.10190">
    <property type="entry name" value="BRCT domain"/>
    <property type="match status" value="1"/>
</dbReference>